<keyword evidence="1" id="KW-0255">Endonuclease</keyword>
<gene>
    <name evidence="1" type="ORF">E5331_11445</name>
</gene>
<sequence length="820" mass="91049">MIFPKDFESKVGFAQLRQLLTDRCETRLGKEEAMNMDFTSVFEEVRRRLSCVAEMLALLASASDMPDDTVHDVVPWLSEIRAAGSFMSADRLQKLSVTLQTMTAVGEFFSKREDNGSSRFPYLSDEFAMLPTFPEIVREVSRCIGRFGEVKDNASPGLLEVRRAMSVASGSMQRAMRRVLDRAVQEGIVDKDATPSLRDGRLVIPVSSMMKRSINGIVHDQSATGKTVFIEPAEVVEAGNRLRELEMDERREIAIILTSITDMVRPCVGEIVEGCRKLARLDFIKAKARFAHDTGAEMPNLSDKPEIEWYHAVHPGLMLNLRAQGRTAVPLDITLGGEKRILIISGPNAGGKSVCLKTVAVVQYMMQCGMLPTLYSNSHMGIFSGVFIDIGDEQSIENDLSTYSSHLANMKFFLSHADASTLILADEMGSGTEPQIGGALAQSILTDLGRSGCMGVVTTHYQNLKTFAESEPGFVNGAMLYDRQHLRPTFQLSIGNPGSSFALEIARNTGLPADVIERAREIVGSDYVNMDKYLLDIQRDRRYWANKRLSIKEKEHKLDNLLETYESNSSDLKSQRAAIIRAAREEAKEILAGANAKIERSIHEIKKAEAEKERTRQIRKELEDYKRNLEEESKGEALPDVLKPLRHKSRKSENVKKTAPKPEVKKTLSVDDYVRMSDGGVVGKILSISGKKAEVAFGALRTIVELSKLQPAQKPKPTATSTILTVSSSTSDESRERQLKFKNEIDVRGMRADEALQAVTYFLDDAVQFNASRLRILHGTGHGILKTLIRQQLKANPNVASFRDEDVRFGGAGITVIDLA</sequence>
<accession>A0AC61REN0</accession>
<keyword evidence="1" id="KW-0540">Nuclease</keyword>
<keyword evidence="1" id="KW-0378">Hydrolase</keyword>
<reference evidence="1" key="1">
    <citation type="submission" date="2019-04" db="EMBL/GenBank/DDBJ databases">
        <title>Microbes associate with the intestines of laboratory mice.</title>
        <authorList>
            <person name="Navarre W."/>
            <person name="Wong E."/>
            <person name="Huang K."/>
            <person name="Tropini C."/>
            <person name="Ng K."/>
            <person name="Yu B."/>
        </authorList>
    </citation>
    <scope>NUCLEOTIDE SEQUENCE</scope>
    <source>
        <strain evidence="1">NM04_E33</strain>
    </source>
</reference>
<keyword evidence="2" id="KW-1185">Reference proteome</keyword>
<organism evidence="1 2">
    <name type="scientific">Lepagella muris</name>
    <dbReference type="NCBI Taxonomy" id="3032870"/>
    <lineage>
        <taxon>Bacteria</taxon>
        <taxon>Pseudomonadati</taxon>
        <taxon>Bacteroidota</taxon>
        <taxon>Bacteroidia</taxon>
        <taxon>Bacteroidales</taxon>
        <taxon>Muribaculaceae</taxon>
        <taxon>Lepagella</taxon>
    </lineage>
</organism>
<dbReference type="Proteomes" id="UP000306319">
    <property type="component" value="Unassembled WGS sequence"/>
</dbReference>
<dbReference type="EMBL" id="SRYB01000016">
    <property type="protein sequence ID" value="TGY78134.1"/>
    <property type="molecule type" value="Genomic_DNA"/>
</dbReference>
<proteinExistence type="predicted"/>
<comment type="caution">
    <text evidence="1">The sequence shown here is derived from an EMBL/GenBank/DDBJ whole genome shotgun (WGS) entry which is preliminary data.</text>
</comment>
<evidence type="ECO:0000313" key="1">
    <source>
        <dbReference type="EMBL" id="TGY78134.1"/>
    </source>
</evidence>
<protein>
    <submittedName>
        <fullName evidence="1">Endonuclease MutS2</fullName>
    </submittedName>
</protein>
<evidence type="ECO:0000313" key="2">
    <source>
        <dbReference type="Proteomes" id="UP000306319"/>
    </source>
</evidence>
<name>A0AC61REN0_9BACT</name>